<dbReference type="GO" id="GO:0005886">
    <property type="term" value="C:plasma membrane"/>
    <property type="evidence" value="ECO:0007669"/>
    <property type="project" value="UniProtKB-SubCell"/>
</dbReference>
<dbReference type="RefSeq" id="WP_151131146.1">
    <property type="nucleotide sequence ID" value="NZ_CP043311.1"/>
</dbReference>
<dbReference type="Pfam" id="PF00672">
    <property type="entry name" value="HAMP"/>
    <property type="match status" value="1"/>
</dbReference>
<dbReference type="InterPro" id="IPR036097">
    <property type="entry name" value="HisK_dim/P_sf"/>
</dbReference>
<evidence type="ECO:0000256" key="5">
    <source>
        <dbReference type="ARBA" id="ARBA00022553"/>
    </source>
</evidence>
<sequence length="591" mass="65734">MRLRTRLFLSISALITVALVGLLLGLVSVTQIAGSRERLINQSFSTLDIGQRMRQHLGDQMVNLLGEEVDVAALQDAQQRFMEALKEGLDSTSDPQAHEHFEKIAASYQVFLDVVRQPASLRTTLLDQRETDRALDALRANLAELQRHSLSIVRTAETATRDRARMIAGLLGLVSGAVLLIGFITAQGIARRFGAPIDALAKAADQVGRGDFQVTLPLSPVNEMAALIRRFGLMTEALRLLKETNVEKLLGEQQRLKAVLDSIDDGLLILDRQGRIQHANPVAQRQLSWEEVPHGHLLSKALGRAELDEQAQRVLRGDPLEDEPEDLVVMAEAEQRLLSWRMVPVALEGGRVLGGVMVLRDVTEERAFERVRKEFVLRASHELRTPVTGMQMAFGLLNERLRFDPESREADLLATVDEEMQRLVRLINDLLDFSRYQSGVQALEREPCDLEELLCALRQRYSAQASERGIGIELELHPPLPRVKLDRLQIERALDNLVGNAIRHSPDGGQIRLQARRHGERVLLGVADDGDGVPYSQQARIFEPFVQVGHRKGGAGLGLALCKEIVQLHGGRVGLYSRPGQGAQFYMTLPV</sequence>
<keyword evidence="10" id="KW-0472">Membrane</keyword>
<dbReference type="SMART" id="SM00387">
    <property type="entry name" value="HATPase_c"/>
    <property type="match status" value="1"/>
</dbReference>
<dbReference type="InterPro" id="IPR000014">
    <property type="entry name" value="PAS"/>
</dbReference>
<dbReference type="PRINTS" id="PR00344">
    <property type="entry name" value="BCTRLSENSOR"/>
</dbReference>
<dbReference type="EC" id="2.7.13.3" evidence="3"/>
<keyword evidence="6" id="KW-0808">Transferase</keyword>
<dbReference type="KEGG" id="plal:FXN65_00490"/>
<dbReference type="SUPFAM" id="SSF158472">
    <property type="entry name" value="HAMP domain-like"/>
    <property type="match status" value="1"/>
</dbReference>
<evidence type="ECO:0000259" key="13">
    <source>
        <dbReference type="PROSITE" id="PS50885"/>
    </source>
</evidence>
<dbReference type="SUPFAM" id="SSF47384">
    <property type="entry name" value="Homodimeric domain of signal transducing histidine kinase"/>
    <property type="match status" value="1"/>
</dbReference>
<dbReference type="InterPro" id="IPR050980">
    <property type="entry name" value="2C_sensor_his_kinase"/>
</dbReference>
<dbReference type="InterPro" id="IPR005467">
    <property type="entry name" value="His_kinase_dom"/>
</dbReference>
<keyword evidence="5" id="KW-0597">Phosphoprotein</keyword>
<keyword evidence="8" id="KW-0418">Kinase</keyword>
<dbReference type="InterPro" id="IPR004358">
    <property type="entry name" value="Sig_transdc_His_kin-like_C"/>
</dbReference>
<keyword evidence="9" id="KW-0067">ATP-binding</keyword>
<dbReference type="SUPFAM" id="SSF55785">
    <property type="entry name" value="PYP-like sensor domain (PAS domain)"/>
    <property type="match status" value="1"/>
</dbReference>
<dbReference type="SMART" id="SM00091">
    <property type="entry name" value="PAS"/>
    <property type="match status" value="1"/>
</dbReference>
<evidence type="ECO:0000313" key="14">
    <source>
        <dbReference type="EMBL" id="QEY60592.1"/>
    </source>
</evidence>
<dbReference type="CDD" id="cd06225">
    <property type="entry name" value="HAMP"/>
    <property type="match status" value="1"/>
</dbReference>
<feature type="domain" description="PAS" evidence="12">
    <location>
        <begin position="252"/>
        <end position="291"/>
    </location>
</feature>
<dbReference type="Gene3D" id="1.20.120.880">
    <property type="entry name" value="Histidine kinase (KinB), sensor domain"/>
    <property type="match status" value="1"/>
</dbReference>
<evidence type="ECO:0000256" key="8">
    <source>
        <dbReference type="ARBA" id="ARBA00022777"/>
    </source>
</evidence>
<comment type="catalytic activity">
    <reaction evidence="1">
        <text>ATP + protein L-histidine = ADP + protein N-phospho-L-histidine.</text>
        <dbReference type="EC" id="2.7.13.3"/>
    </reaction>
</comment>
<reference evidence="14 15" key="1">
    <citation type="submission" date="2019-08" db="EMBL/GenBank/DDBJ databases">
        <title>Whole-genome Sequencing of e-waste polymer degrading bacterium Pseudomonas sp. strain PE08.</title>
        <authorList>
            <person name="Kirdat K."/>
            <person name="Debbarma P."/>
            <person name="Narawade N."/>
            <person name="Suyal D."/>
            <person name="Thorat V."/>
            <person name="Shouche Y."/>
            <person name="Goel R."/>
            <person name="Yadav A."/>
        </authorList>
    </citation>
    <scope>NUCLEOTIDE SEQUENCE [LARGE SCALE GENOMIC DNA]</scope>
    <source>
        <strain evidence="14 15">PE08</strain>
    </source>
</reference>
<evidence type="ECO:0000256" key="7">
    <source>
        <dbReference type="ARBA" id="ARBA00022741"/>
    </source>
</evidence>
<dbReference type="InterPro" id="IPR035965">
    <property type="entry name" value="PAS-like_dom_sf"/>
</dbReference>
<dbReference type="Gene3D" id="1.10.287.130">
    <property type="match status" value="1"/>
</dbReference>
<dbReference type="SMART" id="SM00388">
    <property type="entry name" value="HisKA"/>
    <property type="match status" value="1"/>
</dbReference>
<dbReference type="PROSITE" id="PS50112">
    <property type="entry name" value="PAS"/>
    <property type="match status" value="1"/>
</dbReference>
<accession>A0A5J6QGH2</accession>
<dbReference type="PANTHER" id="PTHR44936:SF10">
    <property type="entry name" value="SENSOR PROTEIN RSTB"/>
    <property type="match status" value="1"/>
</dbReference>
<evidence type="ECO:0000259" key="11">
    <source>
        <dbReference type="PROSITE" id="PS50109"/>
    </source>
</evidence>
<keyword evidence="10" id="KW-0812">Transmembrane</keyword>
<evidence type="ECO:0000256" key="2">
    <source>
        <dbReference type="ARBA" id="ARBA00004651"/>
    </source>
</evidence>
<dbReference type="CDD" id="cd00130">
    <property type="entry name" value="PAS"/>
    <property type="match status" value="1"/>
</dbReference>
<dbReference type="CDD" id="cd00075">
    <property type="entry name" value="HATPase"/>
    <property type="match status" value="1"/>
</dbReference>
<feature type="domain" description="HAMP" evidence="13">
    <location>
        <begin position="191"/>
        <end position="243"/>
    </location>
</feature>
<dbReference type="PROSITE" id="PS50109">
    <property type="entry name" value="HIS_KIN"/>
    <property type="match status" value="1"/>
</dbReference>
<dbReference type="InterPro" id="IPR003660">
    <property type="entry name" value="HAMP_dom"/>
</dbReference>
<dbReference type="InterPro" id="IPR038320">
    <property type="entry name" value="KinB_N_sf"/>
</dbReference>
<dbReference type="InterPro" id="IPR003661">
    <property type="entry name" value="HisK_dim/P_dom"/>
</dbReference>
<keyword evidence="10" id="KW-1133">Transmembrane helix</keyword>
<keyword evidence="7" id="KW-0547">Nucleotide-binding</keyword>
<dbReference type="EMBL" id="CP043311">
    <property type="protein sequence ID" value="QEY60592.1"/>
    <property type="molecule type" value="Genomic_DNA"/>
</dbReference>
<comment type="subcellular location">
    <subcellularLocation>
        <location evidence="2">Cell membrane</location>
        <topology evidence="2">Multi-pass membrane protein</topology>
    </subcellularLocation>
</comment>
<dbReference type="CDD" id="cd19409">
    <property type="entry name" value="KinB_sensor"/>
    <property type="match status" value="1"/>
</dbReference>
<keyword evidence="15" id="KW-1185">Reference proteome</keyword>
<dbReference type="InterPro" id="IPR003594">
    <property type="entry name" value="HATPase_dom"/>
</dbReference>
<dbReference type="GO" id="GO:0005524">
    <property type="term" value="F:ATP binding"/>
    <property type="evidence" value="ECO:0007669"/>
    <property type="project" value="UniProtKB-KW"/>
</dbReference>
<evidence type="ECO:0000256" key="4">
    <source>
        <dbReference type="ARBA" id="ARBA00022475"/>
    </source>
</evidence>
<dbReference type="GO" id="GO:0000155">
    <property type="term" value="F:phosphorelay sensor kinase activity"/>
    <property type="evidence" value="ECO:0007669"/>
    <property type="project" value="InterPro"/>
</dbReference>
<dbReference type="AlphaFoldDB" id="A0A5J6QGH2"/>
<dbReference type="Gene3D" id="3.30.450.20">
    <property type="entry name" value="PAS domain"/>
    <property type="match status" value="1"/>
</dbReference>
<dbReference type="Pfam" id="PF16767">
    <property type="entry name" value="KinB_sensor"/>
    <property type="match status" value="1"/>
</dbReference>
<protein>
    <recommendedName>
        <fullName evidence="3">histidine kinase</fullName>
        <ecNumber evidence="3">2.7.13.3</ecNumber>
    </recommendedName>
</protein>
<evidence type="ECO:0000256" key="3">
    <source>
        <dbReference type="ARBA" id="ARBA00012438"/>
    </source>
</evidence>
<dbReference type="Gene3D" id="3.30.565.10">
    <property type="entry name" value="Histidine kinase-like ATPase, C-terminal domain"/>
    <property type="match status" value="1"/>
</dbReference>
<dbReference type="Pfam" id="PF00512">
    <property type="entry name" value="HisKA"/>
    <property type="match status" value="1"/>
</dbReference>
<name>A0A5J6QGH2_9GAMM</name>
<evidence type="ECO:0000313" key="15">
    <source>
        <dbReference type="Proteomes" id="UP000327179"/>
    </source>
</evidence>
<evidence type="ECO:0000256" key="10">
    <source>
        <dbReference type="SAM" id="Phobius"/>
    </source>
</evidence>
<dbReference type="Pfam" id="PF08448">
    <property type="entry name" value="PAS_4"/>
    <property type="match status" value="1"/>
</dbReference>
<organism evidence="14 15">
    <name type="scientific">Metapseudomonas lalkuanensis</name>
    <dbReference type="NCBI Taxonomy" id="2604832"/>
    <lineage>
        <taxon>Bacteria</taxon>
        <taxon>Pseudomonadati</taxon>
        <taxon>Pseudomonadota</taxon>
        <taxon>Gammaproteobacteria</taxon>
        <taxon>Pseudomonadales</taxon>
        <taxon>Pseudomonadaceae</taxon>
        <taxon>Metapseudomonas</taxon>
    </lineage>
</organism>
<gene>
    <name evidence="14" type="ORF">FXN65_00490</name>
</gene>
<dbReference type="InterPro" id="IPR036890">
    <property type="entry name" value="HATPase_C_sf"/>
</dbReference>
<dbReference type="PANTHER" id="PTHR44936">
    <property type="entry name" value="SENSOR PROTEIN CREC"/>
    <property type="match status" value="1"/>
</dbReference>
<evidence type="ECO:0000256" key="6">
    <source>
        <dbReference type="ARBA" id="ARBA00022679"/>
    </source>
</evidence>
<keyword evidence="4" id="KW-1003">Cell membrane</keyword>
<dbReference type="PROSITE" id="PS50885">
    <property type="entry name" value="HAMP"/>
    <property type="match status" value="1"/>
</dbReference>
<dbReference type="SMART" id="SM00304">
    <property type="entry name" value="HAMP"/>
    <property type="match status" value="1"/>
</dbReference>
<dbReference type="FunFam" id="3.30.565.10:FF:000006">
    <property type="entry name" value="Sensor histidine kinase WalK"/>
    <property type="match status" value="1"/>
</dbReference>
<dbReference type="Pfam" id="PF02518">
    <property type="entry name" value="HATPase_c"/>
    <property type="match status" value="1"/>
</dbReference>
<evidence type="ECO:0000256" key="9">
    <source>
        <dbReference type="ARBA" id="ARBA00022840"/>
    </source>
</evidence>
<evidence type="ECO:0000259" key="12">
    <source>
        <dbReference type="PROSITE" id="PS50112"/>
    </source>
</evidence>
<evidence type="ECO:0000256" key="1">
    <source>
        <dbReference type="ARBA" id="ARBA00000085"/>
    </source>
</evidence>
<dbReference type="InterPro" id="IPR031909">
    <property type="entry name" value="KinB_sensor_dom"/>
</dbReference>
<proteinExistence type="predicted"/>
<feature type="transmembrane region" description="Helical" evidence="10">
    <location>
        <begin position="166"/>
        <end position="186"/>
    </location>
</feature>
<dbReference type="Proteomes" id="UP000327179">
    <property type="component" value="Chromosome"/>
</dbReference>
<feature type="domain" description="Histidine kinase" evidence="11">
    <location>
        <begin position="378"/>
        <end position="591"/>
    </location>
</feature>
<dbReference type="SUPFAM" id="SSF55874">
    <property type="entry name" value="ATPase domain of HSP90 chaperone/DNA topoisomerase II/histidine kinase"/>
    <property type="match status" value="1"/>
</dbReference>
<dbReference type="InterPro" id="IPR013656">
    <property type="entry name" value="PAS_4"/>
</dbReference>
<dbReference type="CDD" id="cd00082">
    <property type="entry name" value="HisKA"/>
    <property type="match status" value="1"/>
</dbReference>